<dbReference type="InterPro" id="IPR048654">
    <property type="entry name" value="RHA1_ro05818_N"/>
</dbReference>
<dbReference type="CDD" id="cd03443">
    <property type="entry name" value="PaaI_thioesterase"/>
    <property type="match status" value="1"/>
</dbReference>
<evidence type="ECO:0000313" key="5">
    <source>
        <dbReference type="Proteomes" id="UP001564626"/>
    </source>
</evidence>
<dbReference type="SUPFAM" id="SSF54637">
    <property type="entry name" value="Thioesterase/thiol ester dehydrase-isomerase"/>
    <property type="match status" value="1"/>
</dbReference>
<dbReference type="GO" id="GO:0016787">
    <property type="term" value="F:hydrolase activity"/>
    <property type="evidence" value="ECO:0007669"/>
    <property type="project" value="UniProtKB-KW"/>
</dbReference>
<dbReference type="RefSeq" id="WP_345363927.1">
    <property type="nucleotide sequence ID" value="NZ_BAABII010000010.1"/>
</dbReference>
<evidence type="ECO:0000313" key="4">
    <source>
        <dbReference type="EMBL" id="MEY8039852.1"/>
    </source>
</evidence>
<proteinExistence type="predicted"/>
<feature type="region of interest" description="Disordered" evidence="1">
    <location>
        <begin position="1"/>
        <end position="21"/>
    </location>
</feature>
<dbReference type="EMBL" id="JBGEHV010000015">
    <property type="protein sequence ID" value="MEY8039852.1"/>
    <property type="molecule type" value="Genomic_DNA"/>
</dbReference>
<dbReference type="InterPro" id="IPR006683">
    <property type="entry name" value="Thioestr_dom"/>
</dbReference>
<comment type="caution">
    <text evidence="4">The sequence shown here is derived from an EMBL/GenBank/DDBJ whole genome shotgun (WGS) entry which is preliminary data.</text>
</comment>
<gene>
    <name evidence="4" type="ORF">AB8O55_10630</name>
</gene>
<dbReference type="Proteomes" id="UP001564626">
    <property type="component" value="Unassembled WGS sequence"/>
</dbReference>
<keyword evidence="4" id="KW-0378">Hydrolase</keyword>
<keyword evidence="5" id="KW-1185">Reference proteome</keyword>
<sequence length="223" mass="23040">MPRARHAGAGRESVTAHQEPPVELTAAAREDGVDAAAAAARRLIDSLLRAGDGTEVAMSGITEQLTAIADRLDAHAPPFDERMVAMWAGDATTRHDPVTGPENALAPPVRFAGAADGSVSAVVELGVAYQGQPGCAHGGVSALLLDHALGVANHWGGRSGMTAELTLRYRAPVPLFVPLAVTGRQVAVDGRKLWAEGAISTPDGAVCVAAKGFFIGKHLPRPR</sequence>
<dbReference type="InterPro" id="IPR029069">
    <property type="entry name" value="HotDog_dom_sf"/>
</dbReference>
<name>A0ABV4CIB3_9PSEU</name>
<accession>A0ABV4CIB3</accession>
<protein>
    <submittedName>
        <fullName evidence="4">PaaI family thioesterase</fullName>
        <ecNumber evidence="4">3.1.2.-</ecNumber>
    </submittedName>
</protein>
<dbReference type="Pfam" id="PF03061">
    <property type="entry name" value="4HBT"/>
    <property type="match status" value="1"/>
</dbReference>
<evidence type="ECO:0000259" key="2">
    <source>
        <dbReference type="Pfam" id="PF03061"/>
    </source>
</evidence>
<dbReference type="Gene3D" id="3.10.129.10">
    <property type="entry name" value="Hotdog Thioesterase"/>
    <property type="match status" value="1"/>
</dbReference>
<evidence type="ECO:0000259" key="3">
    <source>
        <dbReference type="Pfam" id="PF20859"/>
    </source>
</evidence>
<dbReference type="PANTHER" id="PTHR47260">
    <property type="entry name" value="UPF0644 PROTEIN PB2B4.06"/>
    <property type="match status" value="1"/>
</dbReference>
<dbReference type="InterPro" id="IPR052061">
    <property type="entry name" value="PTE-AB_protein"/>
</dbReference>
<dbReference type="PANTHER" id="PTHR47260:SF1">
    <property type="entry name" value="UPF0644 PROTEIN PB2B4.06"/>
    <property type="match status" value="1"/>
</dbReference>
<dbReference type="EC" id="3.1.2.-" evidence="4"/>
<organism evidence="4 5">
    <name type="scientific">Saccharopolyspora cebuensis</name>
    <dbReference type="NCBI Taxonomy" id="418759"/>
    <lineage>
        <taxon>Bacteria</taxon>
        <taxon>Bacillati</taxon>
        <taxon>Actinomycetota</taxon>
        <taxon>Actinomycetes</taxon>
        <taxon>Pseudonocardiales</taxon>
        <taxon>Pseudonocardiaceae</taxon>
        <taxon>Saccharopolyspora</taxon>
    </lineage>
</organism>
<evidence type="ECO:0000256" key="1">
    <source>
        <dbReference type="SAM" id="MobiDB-lite"/>
    </source>
</evidence>
<feature type="domain" description="RHA1-ro05818 N-terminal helical" evidence="3">
    <location>
        <begin position="24"/>
        <end position="81"/>
    </location>
</feature>
<feature type="domain" description="Thioesterase" evidence="2">
    <location>
        <begin position="134"/>
        <end position="207"/>
    </location>
</feature>
<reference evidence="4 5" key="1">
    <citation type="submission" date="2024-08" db="EMBL/GenBank/DDBJ databases">
        <title>Genome mining of Saccharopolyspora cebuensis PGLac3 from Nigerian medicinal plant.</title>
        <authorList>
            <person name="Ezeobiora C.E."/>
            <person name="Igbokwe N.H."/>
            <person name="Amin D.H."/>
            <person name="Mendie U.E."/>
        </authorList>
    </citation>
    <scope>NUCLEOTIDE SEQUENCE [LARGE SCALE GENOMIC DNA]</scope>
    <source>
        <strain evidence="4 5">PGLac3</strain>
    </source>
</reference>
<dbReference type="Gene3D" id="1.20.58.350">
    <property type="entry name" value="Thioesterase/thiol ester dehydrase-isomerase"/>
    <property type="match status" value="1"/>
</dbReference>
<dbReference type="Pfam" id="PF20859">
    <property type="entry name" value="RHA1_ro05818_N"/>
    <property type="match status" value="1"/>
</dbReference>